<proteinExistence type="inferred from homology"/>
<comment type="similarity">
    <text evidence="4">Belongs to the class I-like SAM-binding methyltransferase superfamily. RNA M5U methyltransferase family.</text>
</comment>
<dbReference type="EC" id="2.1.1.189" evidence="7"/>
<sequence>MLKKNDLLEVEIVDLSHEGLGVAKVEGLVFFVENALPTEKILMRVLKVNKKIAYGKVEEWLKKSPHRNENLDAAYLRTGIADLGHLAYEEQLKFKQKQVADSLYKIAGISQVDVAPTLGMAQPFHYRNKAQVPVRRVKGQLETGFFRKHSHDLLPLEDFYIQAPEIDAVIVAVRDLLRHFDLKPYDEQERSGLIRNIVVRRGHYSHEIMLILVTTRPKIFRVEQLIERLLEQFPAIKSVMQNINDQAGNAIFGKEFRTLYGQDFITDSMLGNRFEIAAPAFYQVNTQMAEQLYQVAIDFSELTADSVVVDAYSGIGTIGLSLAKQVKVVYGVEVLAEAVENSCRNAALNGITNAHYVCASAESAMKKWQSENIKPDVIIVDPPRKGLTESFIRASVEMSPKKITYISCNVATMARDLKLYQELGYQLRKIQPVDLFPQTHHVECVGVLIKQG</sequence>
<evidence type="ECO:0000259" key="6">
    <source>
        <dbReference type="PROSITE" id="PS50926"/>
    </source>
</evidence>
<dbReference type="NCBIfam" id="TIGR00479">
    <property type="entry name" value="rumA"/>
    <property type="match status" value="1"/>
</dbReference>
<dbReference type="AlphaFoldDB" id="A0A380KWH0"/>
<dbReference type="Gene3D" id="3.40.50.150">
    <property type="entry name" value="Vaccinia Virus protein VP39"/>
    <property type="match status" value="1"/>
</dbReference>
<protein>
    <submittedName>
        <fullName evidence="7">RNA methyltransferase</fullName>
        <ecNumber evidence="7">2.1.1.-</ecNumber>
        <ecNumber evidence="7">2.1.1.189</ecNumber>
    </submittedName>
</protein>
<dbReference type="PANTHER" id="PTHR11061:SF30">
    <property type="entry name" value="TRNA (URACIL(54)-C(5))-METHYLTRANSFERASE"/>
    <property type="match status" value="1"/>
</dbReference>
<evidence type="ECO:0000256" key="5">
    <source>
        <dbReference type="PROSITE-ProRule" id="PRU10015"/>
    </source>
</evidence>
<evidence type="ECO:0000256" key="1">
    <source>
        <dbReference type="ARBA" id="ARBA00022603"/>
    </source>
</evidence>
<evidence type="ECO:0000256" key="2">
    <source>
        <dbReference type="ARBA" id="ARBA00022679"/>
    </source>
</evidence>
<keyword evidence="3 4" id="KW-0949">S-adenosyl-L-methionine</keyword>
<evidence type="ECO:0000256" key="4">
    <source>
        <dbReference type="PROSITE-ProRule" id="PRU01024"/>
    </source>
</evidence>
<feature type="active site" evidence="5">
    <location>
        <position position="408"/>
    </location>
</feature>
<feature type="active site" description="Nucleophile" evidence="4">
    <location>
        <position position="408"/>
    </location>
</feature>
<dbReference type="InterPro" id="IPR029063">
    <property type="entry name" value="SAM-dependent_MTases_sf"/>
</dbReference>
<dbReference type="FunFam" id="2.40.50.1070:FF:000003">
    <property type="entry name" value="23S rRNA (Uracil-5-)-methyltransferase RumA"/>
    <property type="match status" value="1"/>
</dbReference>
<dbReference type="Pfam" id="PF01938">
    <property type="entry name" value="TRAM"/>
    <property type="match status" value="1"/>
</dbReference>
<dbReference type="Gene3D" id="2.40.50.1070">
    <property type="match status" value="1"/>
</dbReference>
<dbReference type="EMBL" id="UHFR01000005">
    <property type="protein sequence ID" value="SUN76025.1"/>
    <property type="molecule type" value="Genomic_DNA"/>
</dbReference>
<dbReference type="InterPro" id="IPR002792">
    <property type="entry name" value="TRAM_dom"/>
</dbReference>
<evidence type="ECO:0000256" key="3">
    <source>
        <dbReference type="ARBA" id="ARBA00022691"/>
    </source>
</evidence>
<dbReference type="InterPro" id="IPR030390">
    <property type="entry name" value="MeTrfase_TrmA_AS"/>
</dbReference>
<dbReference type="EC" id="2.1.1.-" evidence="7"/>
<dbReference type="InterPro" id="IPR030391">
    <property type="entry name" value="MeTrfase_TrmA_CS"/>
</dbReference>
<feature type="binding site" evidence="4">
    <location>
        <position position="333"/>
    </location>
    <ligand>
        <name>S-adenosyl-L-methionine</name>
        <dbReference type="ChEBI" id="CHEBI:59789"/>
    </ligand>
</feature>
<dbReference type="InterPro" id="IPR012340">
    <property type="entry name" value="NA-bd_OB-fold"/>
</dbReference>
<keyword evidence="1 4" id="KW-0489">Methyltransferase</keyword>
<dbReference type="InterPro" id="IPR010280">
    <property type="entry name" value="U5_MeTrfase_fam"/>
</dbReference>
<dbReference type="FunFam" id="3.40.50.150:FF:000009">
    <property type="entry name" value="23S rRNA (Uracil(1939)-C(5))-methyltransferase RlmD"/>
    <property type="match status" value="1"/>
</dbReference>
<name>A0A380KWH0_9STRE</name>
<dbReference type="OrthoDB" id="9804590at2"/>
<gene>
    <name evidence="7" type="primary">rlmCD_1</name>
    <name evidence="7" type="ORF">NCTC13765_00470</name>
</gene>
<organism evidence="7 8">
    <name type="scientific">Streptococcus massiliensis</name>
    <dbReference type="NCBI Taxonomy" id="313439"/>
    <lineage>
        <taxon>Bacteria</taxon>
        <taxon>Bacillati</taxon>
        <taxon>Bacillota</taxon>
        <taxon>Bacilli</taxon>
        <taxon>Lactobacillales</taxon>
        <taxon>Streptococcaceae</taxon>
        <taxon>Streptococcus</taxon>
    </lineage>
</organism>
<dbReference type="PROSITE" id="PS50926">
    <property type="entry name" value="TRAM"/>
    <property type="match status" value="1"/>
</dbReference>
<dbReference type="PROSITE" id="PS01231">
    <property type="entry name" value="TRMA_2"/>
    <property type="match status" value="1"/>
</dbReference>
<feature type="binding site" evidence="4">
    <location>
        <position position="381"/>
    </location>
    <ligand>
        <name>S-adenosyl-L-methionine</name>
        <dbReference type="ChEBI" id="CHEBI:59789"/>
    </ligand>
</feature>
<dbReference type="PROSITE" id="PS01230">
    <property type="entry name" value="TRMA_1"/>
    <property type="match status" value="1"/>
</dbReference>
<keyword evidence="8" id="KW-1185">Reference proteome</keyword>
<feature type="domain" description="TRAM" evidence="6">
    <location>
        <begin position="1"/>
        <end position="59"/>
    </location>
</feature>
<dbReference type="PANTHER" id="PTHR11061">
    <property type="entry name" value="RNA M5U METHYLTRANSFERASE"/>
    <property type="match status" value="1"/>
</dbReference>
<reference evidence="7" key="1">
    <citation type="submission" date="2018-06" db="EMBL/GenBank/DDBJ databases">
        <authorList>
            <consortium name="Pathogen Informatics"/>
            <person name="Doyle S."/>
        </authorList>
    </citation>
    <scope>NUCLEOTIDE SEQUENCE [LARGE SCALE GENOMIC DNA]</scope>
    <source>
        <strain evidence="7">NCTC13765</strain>
    </source>
</reference>
<evidence type="ECO:0000313" key="8">
    <source>
        <dbReference type="Proteomes" id="UP000254634"/>
    </source>
</evidence>
<keyword evidence="2 4" id="KW-0808">Transferase</keyword>
<dbReference type="Proteomes" id="UP000254634">
    <property type="component" value="Unassembled WGS sequence"/>
</dbReference>
<dbReference type="PROSITE" id="PS51687">
    <property type="entry name" value="SAM_MT_RNA_M5U"/>
    <property type="match status" value="1"/>
</dbReference>
<feature type="binding site" evidence="4">
    <location>
        <position position="283"/>
    </location>
    <ligand>
        <name>S-adenosyl-L-methionine</name>
        <dbReference type="ChEBI" id="CHEBI:59789"/>
    </ligand>
</feature>
<dbReference type="GO" id="GO:0070041">
    <property type="term" value="F:rRNA (uridine-C5-)-methyltransferase activity"/>
    <property type="evidence" value="ECO:0007669"/>
    <property type="project" value="TreeGrafter"/>
</dbReference>
<evidence type="ECO:0000313" key="7">
    <source>
        <dbReference type="EMBL" id="SUN76025.1"/>
    </source>
</evidence>
<dbReference type="SUPFAM" id="SSF53335">
    <property type="entry name" value="S-adenosyl-L-methionine-dependent methyltransferases"/>
    <property type="match status" value="1"/>
</dbReference>
<dbReference type="STRING" id="1123307.GCA_000380065_01487"/>
<dbReference type="Pfam" id="PF05958">
    <property type="entry name" value="tRNA_U5-meth_tr"/>
    <property type="match status" value="1"/>
</dbReference>
<accession>A0A380KWH0</accession>
<dbReference type="Gene3D" id="2.40.50.140">
    <property type="entry name" value="Nucleic acid-binding proteins"/>
    <property type="match status" value="1"/>
</dbReference>
<dbReference type="RefSeq" id="WP_018372197.1">
    <property type="nucleotide sequence ID" value="NZ_UHFR01000005.1"/>
</dbReference>
<dbReference type="CDD" id="cd02440">
    <property type="entry name" value="AdoMet_MTases"/>
    <property type="match status" value="1"/>
</dbReference>
<dbReference type="SUPFAM" id="SSF50249">
    <property type="entry name" value="Nucleic acid-binding proteins"/>
    <property type="match status" value="1"/>
</dbReference>
<dbReference type="GO" id="GO:0070475">
    <property type="term" value="P:rRNA base methylation"/>
    <property type="evidence" value="ECO:0007669"/>
    <property type="project" value="TreeGrafter"/>
</dbReference>
<feature type="binding site" evidence="4">
    <location>
        <position position="312"/>
    </location>
    <ligand>
        <name>S-adenosyl-L-methionine</name>
        <dbReference type="ChEBI" id="CHEBI:59789"/>
    </ligand>
</feature>